<dbReference type="InterPro" id="IPR000917">
    <property type="entry name" value="Sulfatase_N"/>
</dbReference>
<dbReference type="GO" id="GO:0046872">
    <property type="term" value="F:metal ion binding"/>
    <property type="evidence" value="ECO:0007669"/>
    <property type="project" value="UniProtKB-KW"/>
</dbReference>
<dbReference type="PANTHER" id="PTHR45953:SF1">
    <property type="entry name" value="IDURONATE 2-SULFATASE"/>
    <property type="match status" value="1"/>
</dbReference>
<keyword evidence="5" id="KW-1185">Reference proteome</keyword>
<sequence length="503" mass="56711">MISAAKKRPNILLITTDQQRADHVGLGGLTHVETPNMDRIGRMGAHFERAYTVSPICVPTRVSLLTGQYPSSHGAYSIGVTADPFPATLFTKALRDSGYYLSLFGKSHFVARPDEECHISGGYDTDDSFYQNGPTPYLDFHEFEGSTGHTINTVPSMHYKAFLEKAGADYKKWFPQMSPGYDHEVCGPWDIPEKFHDTTWVADLTEGFIERRKDAGEPWFCWASFQDPHEPFVCPEPWYSSVSDENLPILPGYKEGEFDDRIDTYRNGYEKHWEAYDEGNGVPCVGGRVGWDEKKENAMRATLGMLKFLDHRLGTILEKLEKTGQLENTLIIFTSDHGELHGHHGIWGKGALAFEDCQRVPLLIAGPGVKKREESSHSLISLVDLPRTCLDFAGVPIPQGMQGVNQAPMLMGEVEEVRDAVLVECHPTRKSLANHTLITDDWKLVVYRNSEEGELYCLESDPDQSRNLWDKNEYADVKAKLLLRLTRLNIQREGEKAPRNTFG</sequence>
<name>A0A934S003_9BACT</name>
<dbReference type="EMBL" id="JAENIL010000060">
    <property type="protein sequence ID" value="MBK1879857.1"/>
    <property type="molecule type" value="Genomic_DNA"/>
</dbReference>
<dbReference type="GO" id="GO:0008484">
    <property type="term" value="F:sulfuric ester hydrolase activity"/>
    <property type="evidence" value="ECO:0007669"/>
    <property type="project" value="TreeGrafter"/>
</dbReference>
<comment type="caution">
    <text evidence="4">The sequence shown here is derived from an EMBL/GenBank/DDBJ whole genome shotgun (WGS) entry which is preliminary data.</text>
</comment>
<dbReference type="RefSeq" id="WP_200358140.1">
    <property type="nucleotide sequence ID" value="NZ_JAENIL010000060.1"/>
</dbReference>
<gene>
    <name evidence="4" type="ORF">JIN87_23435</name>
</gene>
<protein>
    <submittedName>
        <fullName evidence="4">Sulfatase-like hydrolase/transferase</fullName>
    </submittedName>
</protein>
<evidence type="ECO:0000313" key="5">
    <source>
        <dbReference type="Proteomes" id="UP000617628"/>
    </source>
</evidence>
<keyword evidence="1" id="KW-0479">Metal-binding</keyword>
<evidence type="ECO:0000259" key="3">
    <source>
        <dbReference type="Pfam" id="PF00884"/>
    </source>
</evidence>
<dbReference type="Proteomes" id="UP000617628">
    <property type="component" value="Unassembled WGS sequence"/>
</dbReference>
<dbReference type="Pfam" id="PF00884">
    <property type="entry name" value="Sulfatase"/>
    <property type="match status" value="1"/>
</dbReference>
<evidence type="ECO:0000313" key="4">
    <source>
        <dbReference type="EMBL" id="MBK1879857.1"/>
    </source>
</evidence>
<reference evidence="4" key="1">
    <citation type="submission" date="2021-01" db="EMBL/GenBank/DDBJ databases">
        <title>Modified the classification status of verrucomicrobia.</title>
        <authorList>
            <person name="Feng X."/>
        </authorList>
    </citation>
    <scope>NUCLEOTIDE SEQUENCE</scope>
    <source>
        <strain evidence="4">KCTC 13126</strain>
    </source>
</reference>
<dbReference type="InterPro" id="IPR017850">
    <property type="entry name" value="Alkaline_phosphatase_core_sf"/>
</dbReference>
<proteinExistence type="predicted"/>
<organism evidence="4 5">
    <name type="scientific">Pelagicoccus mobilis</name>
    <dbReference type="NCBI Taxonomy" id="415221"/>
    <lineage>
        <taxon>Bacteria</taxon>
        <taxon>Pseudomonadati</taxon>
        <taxon>Verrucomicrobiota</taxon>
        <taxon>Opitutia</taxon>
        <taxon>Puniceicoccales</taxon>
        <taxon>Pelagicoccaceae</taxon>
        <taxon>Pelagicoccus</taxon>
    </lineage>
</organism>
<dbReference type="GO" id="GO:0005737">
    <property type="term" value="C:cytoplasm"/>
    <property type="evidence" value="ECO:0007669"/>
    <property type="project" value="TreeGrafter"/>
</dbReference>
<dbReference type="AlphaFoldDB" id="A0A934S003"/>
<dbReference type="PANTHER" id="PTHR45953">
    <property type="entry name" value="IDURONATE 2-SULFATASE"/>
    <property type="match status" value="1"/>
</dbReference>
<accession>A0A934S003</accession>
<dbReference type="Gene3D" id="3.40.720.10">
    <property type="entry name" value="Alkaline Phosphatase, subunit A"/>
    <property type="match status" value="1"/>
</dbReference>
<keyword evidence="2 4" id="KW-0378">Hydrolase</keyword>
<feature type="domain" description="Sulfatase N-terminal" evidence="3">
    <location>
        <begin position="9"/>
        <end position="395"/>
    </location>
</feature>
<dbReference type="SUPFAM" id="SSF53649">
    <property type="entry name" value="Alkaline phosphatase-like"/>
    <property type="match status" value="1"/>
</dbReference>
<evidence type="ECO:0000256" key="1">
    <source>
        <dbReference type="ARBA" id="ARBA00022723"/>
    </source>
</evidence>
<evidence type="ECO:0000256" key="2">
    <source>
        <dbReference type="ARBA" id="ARBA00022801"/>
    </source>
</evidence>